<name>A0A835TNA0_CHLIN</name>
<feature type="region of interest" description="Disordered" evidence="1">
    <location>
        <begin position="772"/>
        <end position="797"/>
    </location>
</feature>
<feature type="signal peptide" evidence="2">
    <location>
        <begin position="1"/>
        <end position="20"/>
    </location>
</feature>
<evidence type="ECO:0000256" key="1">
    <source>
        <dbReference type="SAM" id="MobiDB-lite"/>
    </source>
</evidence>
<evidence type="ECO:0000313" key="4">
    <source>
        <dbReference type="EMBL" id="KAG2440885.1"/>
    </source>
</evidence>
<feature type="compositionally biased region" description="Polar residues" evidence="1">
    <location>
        <begin position="1087"/>
        <end position="1097"/>
    </location>
</feature>
<dbReference type="PANTHER" id="PTHR44329:SF214">
    <property type="entry name" value="PROTEIN KINASE DOMAIN-CONTAINING PROTEIN"/>
    <property type="match status" value="1"/>
</dbReference>
<dbReference type="InterPro" id="IPR011009">
    <property type="entry name" value="Kinase-like_dom_sf"/>
</dbReference>
<feature type="compositionally biased region" description="Low complexity" evidence="1">
    <location>
        <begin position="1621"/>
        <end position="1640"/>
    </location>
</feature>
<dbReference type="InterPro" id="IPR036404">
    <property type="entry name" value="Jacalin-like_lectin_dom_sf"/>
</dbReference>
<dbReference type="InterPro" id="IPR000719">
    <property type="entry name" value="Prot_kinase_dom"/>
</dbReference>
<evidence type="ECO:0000259" key="3">
    <source>
        <dbReference type="PROSITE" id="PS50011"/>
    </source>
</evidence>
<evidence type="ECO:0000256" key="2">
    <source>
        <dbReference type="SAM" id="SignalP"/>
    </source>
</evidence>
<proteinExistence type="predicted"/>
<keyword evidence="5" id="KW-1185">Reference proteome</keyword>
<feature type="domain" description="Protein kinase" evidence="3">
    <location>
        <begin position="1923"/>
        <end position="2253"/>
    </location>
</feature>
<feature type="compositionally biased region" description="Low complexity" evidence="1">
    <location>
        <begin position="1458"/>
        <end position="1472"/>
    </location>
</feature>
<dbReference type="SMART" id="SM00220">
    <property type="entry name" value="S_TKc"/>
    <property type="match status" value="1"/>
</dbReference>
<feature type="compositionally biased region" description="Gly residues" evidence="1">
    <location>
        <begin position="978"/>
        <end position="992"/>
    </location>
</feature>
<dbReference type="Gene3D" id="1.10.510.10">
    <property type="entry name" value="Transferase(Phosphotransferase) domain 1"/>
    <property type="match status" value="1"/>
</dbReference>
<feature type="region of interest" description="Disordered" evidence="1">
    <location>
        <begin position="1069"/>
        <end position="1123"/>
    </location>
</feature>
<feature type="region of interest" description="Disordered" evidence="1">
    <location>
        <begin position="1727"/>
        <end position="1757"/>
    </location>
</feature>
<feature type="chain" id="PRO_5032565948" description="Protein kinase domain-containing protein" evidence="2">
    <location>
        <begin position="21"/>
        <end position="2445"/>
    </location>
</feature>
<feature type="region of interest" description="Disordered" evidence="1">
    <location>
        <begin position="1875"/>
        <end position="1905"/>
    </location>
</feature>
<evidence type="ECO:0000313" key="5">
    <source>
        <dbReference type="Proteomes" id="UP000650467"/>
    </source>
</evidence>
<feature type="compositionally biased region" description="Gly residues" evidence="1">
    <location>
        <begin position="1070"/>
        <end position="1079"/>
    </location>
</feature>
<dbReference type="InterPro" id="IPR008271">
    <property type="entry name" value="Ser/Thr_kinase_AS"/>
</dbReference>
<accession>A0A835TNA0</accession>
<dbReference type="Pfam" id="PF00069">
    <property type="entry name" value="Pkinase"/>
    <property type="match status" value="1"/>
</dbReference>
<reference evidence="4" key="1">
    <citation type="journal article" date="2020" name="bioRxiv">
        <title>Comparative genomics of Chlamydomonas.</title>
        <authorList>
            <person name="Craig R.J."/>
            <person name="Hasan A.R."/>
            <person name="Ness R.W."/>
            <person name="Keightley P.D."/>
        </authorList>
    </citation>
    <scope>NUCLEOTIDE SEQUENCE</scope>
    <source>
        <strain evidence="4">SAG 7.73</strain>
    </source>
</reference>
<feature type="region of interest" description="Disordered" evidence="1">
    <location>
        <begin position="971"/>
        <end position="992"/>
    </location>
</feature>
<dbReference type="GO" id="GO:0005524">
    <property type="term" value="F:ATP binding"/>
    <property type="evidence" value="ECO:0007669"/>
    <property type="project" value="InterPro"/>
</dbReference>
<dbReference type="EMBL" id="JAEHOC010000006">
    <property type="protein sequence ID" value="KAG2440885.1"/>
    <property type="molecule type" value="Genomic_DNA"/>
</dbReference>
<feature type="region of interest" description="Disordered" evidence="1">
    <location>
        <begin position="1445"/>
        <end position="1473"/>
    </location>
</feature>
<keyword evidence="2" id="KW-0732">Signal</keyword>
<dbReference type="SUPFAM" id="SSF51101">
    <property type="entry name" value="Mannose-binding lectins"/>
    <property type="match status" value="2"/>
</dbReference>
<comment type="caution">
    <text evidence="4">The sequence shown here is derived from an EMBL/GenBank/DDBJ whole genome shotgun (WGS) entry which is preliminary data.</text>
</comment>
<dbReference type="PROSITE" id="PS00108">
    <property type="entry name" value="PROTEIN_KINASE_ST"/>
    <property type="match status" value="1"/>
</dbReference>
<feature type="region of interest" description="Disordered" evidence="1">
    <location>
        <begin position="2405"/>
        <end position="2445"/>
    </location>
</feature>
<dbReference type="GO" id="GO:0004674">
    <property type="term" value="F:protein serine/threonine kinase activity"/>
    <property type="evidence" value="ECO:0007669"/>
    <property type="project" value="TreeGrafter"/>
</dbReference>
<dbReference type="Gene3D" id="2.100.10.30">
    <property type="entry name" value="Jacalin-like lectin domain"/>
    <property type="match status" value="2"/>
</dbReference>
<sequence length="2445" mass="243053">MTRLLTLVALSTLVAWGCSGSEASSASGPFLPFTHKSQSYVLVLQPETYVDAADVCASHPGLPGPGSLITTEAMVPLFFELYVANPSLGNRLIILMKNVSRSAPRVQEDFEMWIFDRYRACRGGVNVLASSSISAGGGTGSSSAGGSIDATMGITQLVPVTENFLLTTDVPCDWRLSFVCTEERTARALGMPVSSEWLAQYRAAQAAPSPFRLGPAGSGLALVRSDLLVGDSSPPPGTTVAFDEGERFWRQGPVLGALYRGTARDLYALKPLREADGLDPWQLLNCDRNQSCLAPARASSSSSASLSSPPAALASASGNSSTANVSGAAASGDFYGAFEPARDGGAAWEGYNTLPYDYVVRVSGCFRGPVVERLFLTTRTGRRYQLGRGGCSTRFVEAAPPGGYLAGFAGAYMNVSSWPPGPPPYAQDPIFIRQLRFIWAVAAPVAVAGSSSDGAAAAVAAAALPSYSLEPLPAAAAGAALPVCATARRTVVSRVGQLPGVCGGPSGALCPSSSCCALAVSNDGAATSPAPQLGIAGACGSGLMACQISCDPGYGLCGTVPEHPIKAFVNLEAFAGPSVYHVTEQHLTYNDAVSYCRSSTYMGMAWRIADMDDVFGLTASLDVRHQTYVELTGERFWISIRDDDTAGPATYPCLTGAFGVPRGNETYPHSFWPSLCLDAHMTICRASVAAAGAAAGSPSSGGGGAGDANATSALVAAGVASADARWVPGPHAIHVSKMLGAGPFGASCTFLLAPDVVAAAAAAGTLLKAVNGSSSASSSATGSSRSSSSSGSSGSSSTPVIAAALVTARLVRLSVGVITAVYNDTDPIDQVSGIRLGLQQANALQLVGSSSTNASSSNGSSTGTDASATLLTAGVAGSGGWYDLQPLGTAEGEVVVAVSGCAGGFVERLVFHTSSGRQWTTPFTRASLCSASFLELPPPGGYLVGVQGYMGWQHMEALQLIWGVPLQAQPPAAPPPGAGGGESSSSGGGGGGGSAANTGLVVGLVVGLAALSLLLAVVAAAMLVRRFCAALLRCCCTCCGWGRWAGGGGAPKEAELVCPASAPLGPSNGSIGGGGGSHDGGPHDTRTTPISLISGTASEAVPSSGLGMEQATHGGSARQAQQKQLQPLLPPLQHEHIQASGCSSSAADAPGSALASGSSAVRLELAAAGAPTPGAAADTNGGSHAGLGMGVVTTWLRRGQSMQHLHGGSGSGGAMASSAAAGAAAAPALPAAVSAAAMELMLRLPGSGQQLGRAVSAQRSTTGTGAGAAASPAAAALANAQLWQPVDLATPAQALLLAPRQLSQQSSPRVDPGQDGAATAAAQVRHMLLCAASQVRTALPEWAGISGGGGGTPAVPDEQPQLQQLDAAASSPSAQRGGGWLAAAAGSASCGGGRAWDAAMPLDGAGAAPSCGSDRAHFSAAGATTAAVAAAAGAGTGAGAMAPRGAFAHPASPGTGAGNNAAAAEPPSQQQPGRLSELIRRHVGSSTQPATAPGSGASAFVAAAPPAVPTAVPQPPGVLVKISNSEGGGSGSSSGVPLFAGRIPAQQVGYSAARAAAAATAFSASAALGRSADAARAAGATASCRMLAGLRRSTTAVDAGAAAGAVAAHDAQSPAGGGAASAGADSTQQPWSQPQQPQQQECEHVAADRQQALHAPAMSLESPAAAAVGLSYNQTGHMAALSTGDGRCGGSGDVGGAAAGVVETLRGSSFPTPANGLSGTRVLGFLPPPQQQASGPSHNAAVTGAAGGRPLSGRASRSDTHVYAQAVSPAAAVVGAIGAGGSRMASSTEIAAAVAAARSGTVAAALAAATTTAPDGHAVSLNAGQSMNVVLPPTAATDRGISTGGGVSAYGGLVSSFGGYGGGTCSGGENGTGSSALTAASTGPPGGDPSAVGGQGADGSYSGASSHQELGLTRLVLGRDVELEEDSFLGQGASGTVRRGVLKLAAAPAVAAAADGGAGLPPAVMRVPVAVKMMNLGVTDYYTPQNHHQHGQQQQRGHHGGSGVEHADSGGAYGGGGGGDGAAMDPHLKALAAEVHVLSRLDHPNVIRFYGCNLAPPRPFIVEELMALPLSRLIHGKERDGSPSFPYGLPDVLRIARDIAAALAYLHPTVLHRDLKPGNVLLDESGTAKIGDFGLARFKANTQLSATNLEVGTTAFCPPEVFTPTEAKVTDRADVWAFGMVLYEMVTRKRPWEGTRNAVIGYLVAIERRRPELPEPGHPLCPPPLRSLIERCWRHNPEERPAAAEVLKRLTLLLAAHGGGEALLAARGGGAAAAGAPTGLVRHHPQQQAPPWTGPRSQPHAPIAAVYASAARGSGGDLGGWEGWRAASAAAAAVTGAAAAAPPHRDSVIGSGLEVVRLSQQPILTSGFAGGAAVAPGAVMRAGAAGSSGGSGGGSCSSSYPRLLNPRLLQQSSERHGSSAPRTFVAAATIPEVPTAAVDEPLTNE</sequence>
<feature type="region of interest" description="Disordered" evidence="1">
    <location>
        <begin position="1982"/>
        <end position="2019"/>
    </location>
</feature>
<dbReference type="PANTHER" id="PTHR44329">
    <property type="entry name" value="SERINE/THREONINE-PROTEIN KINASE TNNI3K-RELATED"/>
    <property type="match status" value="1"/>
</dbReference>
<dbReference type="PROSITE" id="PS50011">
    <property type="entry name" value="PROTEIN_KINASE_DOM"/>
    <property type="match status" value="1"/>
</dbReference>
<gene>
    <name evidence="4" type="ORF">HXX76_003739</name>
</gene>
<feature type="region of interest" description="Disordered" evidence="1">
    <location>
        <begin position="1611"/>
        <end position="1647"/>
    </location>
</feature>
<dbReference type="SUPFAM" id="SSF56112">
    <property type="entry name" value="Protein kinase-like (PK-like)"/>
    <property type="match status" value="1"/>
</dbReference>
<dbReference type="InterPro" id="IPR051681">
    <property type="entry name" value="Ser/Thr_Kinases-Pseudokinases"/>
</dbReference>
<organism evidence="4 5">
    <name type="scientific">Chlamydomonas incerta</name>
    <dbReference type="NCBI Taxonomy" id="51695"/>
    <lineage>
        <taxon>Eukaryota</taxon>
        <taxon>Viridiplantae</taxon>
        <taxon>Chlorophyta</taxon>
        <taxon>core chlorophytes</taxon>
        <taxon>Chlorophyceae</taxon>
        <taxon>CS clade</taxon>
        <taxon>Chlamydomonadales</taxon>
        <taxon>Chlamydomonadaceae</taxon>
        <taxon>Chlamydomonas</taxon>
    </lineage>
</organism>
<dbReference type="Proteomes" id="UP000650467">
    <property type="component" value="Unassembled WGS sequence"/>
</dbReference>
<dbReference type="OrthoDB" id="540444at2759"/>
<protein>
    <recommendedName>
        <fullName evidence="3">Protein kinase domain-containing protein</fullName>
    </recommendedName>
</protein>